<keyword evidence="1" id="KW-0812">Transmembrane</keyword>
<keyword evidence="2" id="KW-0496">Mitochondrion</keyword>
<dbReference type="GeneID" id="67267091"/>
<reference evidence="2" key="1">
    <citation type="submission" date="2020-12" db="EMBL/GenBank/DDBJ databases">
        <title>Complete mitochondrial genome of Gonyosoma frenatum (Gray, 1853).</title>
        <authorList>
            <person name="Wang Y.-M."/>
            <person name="Zhong J.-J."/>
            <person name="Ding G.-H."/>
            <person name="Luo S.-T."/>
            <person name="Chen L."/>
        </authorList>
    </citation>
    <scope>NUCLEOTIDE SEQUENCE</scope>
    <source>
        <tissue evidence="2">Muscle</tissue>
    </source>
</reference>
<dbReference type="CTD" id="4509"/>
<keyword evidence="1" id="KW-0472">Membrane</keyword>
<dbReference type="RefSeq" id="YP_010163943.1">
    <property type="nucleotide sequence ID" value="NC_057467.1"/>
</dbReference>
<dbReference type="EMBL" id="MW413812">
    <property type="protein sequence ID" value="QRK25747.1"/>
    <property type="molecule type" value="Genomic_DNA"/>
</dbReference>
<sequence length="52" mass="6315">MPQLDTIYILTVYLWTWLTLHLTMKKIKTFHMTNPTMKPTTTNKPMYTLLWL</sequence>
<feature type="transmembrane region" description="Helical" evidence="1">
    <location>
        <begin position="6"/>
        <end position="24"/>
    </location>
</feature>
<protein>
    <submittedName>
        <fullName evidence="2">ATP synthase F0 subunit 8</fullName>
    </submittedName>
</protein>
<name>A0A891GRW4_9SAUR</name>
<gene>
    <name evidence="2" type="primary">ATP8</name>
</gene>
<geneLocation type="mitochondrion" evidence="2"/>
<evidence type="ECO:0000256" key="1">
    <source>
        <dbReference type="SAM" id="Phobius"/>
    </source>
</evidence>
<keyword evidence="1" id="KW-1133">Transmembrane helix</keyword>
<dbReference type="AlphaFoldDB" id="A0A891GRW4"/>
<accession>A0A891GRW4</accession>
<evidence type="ECO:0000313" key="2">
    <source>
        <dbReference type="EMBL" id="QRK25747.1"/>
    </source>
</evidence>
<proteinExistence type="predicted"/>
<organism evidence="2">
    <name type="scientific">Gonyosoma frenatum</name>
    <dbReference type="NCBI Taxonomy" id="1240247"/>
    <lineage>
        <taxon>Eukaryota</taxon>
        <taxon>Metazoa</taxon>
        <taxon>Chordata</taxon>
        <taxon>Craniata</taxon>
        <taxon>Vertebrata</taxon>
        <taxon>Euteleostomi</taxon>
        <taxon>Lepidosauria</taxon>
        <taxon>Squamata</taxon>
        <taxon>Bifurcata</taxon>
        <taxon>Unidentata</taxon>
        <taxon>Episquamata</taxon>
        <taxon>Toxicofera</taxon>
        <taxon>Serpentes</taxon>
        <taxon>Colubroidea</taxon>
        <taxon>Colubridae</taxon>
        <taxon>Colubrinae</taxon>
        <taxon>Gonyosoma</taxon>
    </lineage>
</organism>